<feature type="transmembrane region" description="Helical" evidence="7">
    <location>
        <begin position="177"/>
        <end position="197"/>
    </location>
</feature>
<keyword evidence="3 7" id="KW-1133">Transmembrane helix</keyword>
<evidence type="ECO:0000313" key="9">
    <source>
        <dbReference type="EMBL" id="TGO70107.1"/>
    </source>
</evidence>
<feature type="transmembrane region" description="Helical" evidence="7">
    <location>
        <begin position="66"/>
        <end position="83"/>
    </location>
</feature>
<accession>A0A4Z1JMF5</accession>
<evidence type="ECO:0000256" key="1">
    <source>
        <dbReference type="ARBA" id="ARBA00004141"/>
    </source>
</evidence>
<feature type="region of interest" description="Disordered" evidence="6">
    <location>
        <begin position="269"/>
        <end position="328"/>
    </location>
</feature>
<reference evidence="9 10" key="1">
    <citation type="submission" date="2017-12" db="EMBL/GenBank/DDBJ databases">
        <title>Comparative genomics of Botrytis spp.</title>
        <authorList>
            <person name="Valero-Jimenez C.A."/>
            <person name="Tapia P."/>
            <person name="Veloso J."/>
            <person name="Silva-Moreno E."/>
            <person name="Staats M."/>
            <person name="Valdes J.H."/>
            <person name="Van Kan J.A.L."/>
        </authorList>
    </citation>
    <scope>NUCLEOTIDE SEQUENCE [LARGE SCALE GENOMIC DNA]</scope>
    <source>
        <strain evidence="9 10">Be9601</strain>
    </source>
</reference>
<comment type="subcellular location">
    <subcellularLocation>
        <location evidence="1">Membrane</location>
        <topology evidence="1">Multi-pass membrane protein</topology>
    </subcellularLocation>
</comment>
<dbReference type="AlphaFoldDB" id="A0A4Z1JMF5"/>
<dbReference type="Pfam" id="PF20684">
    <property type="entry name" value="Fung_rhodopsin"/>
    <property type="match status" value="1"/>
</dbReference>
<protein>
    <recommendedName>
        <fullName evidence="8">Rhodopsin domain-containing protein</fullName>
    </recommendedName>
</protein>
<proteinExistence type="inferred from homology"/>
<comment type="caution">
    <text evidence="9">The sequence shown here is derived from an EMBL/GenBank/DDBJ whole genome shotgun (WGS) entry which is preliminary data.</text>
</comment>
<evidence type="ECO:0000313" key="10">
    <source>
        <dbReference type="Proteomes" id="UP000297229"/>
    </source>
</evidence>
<feature type="transmembrane region" description="Helical" evidence="7">
    <location>
        <begin position="34"/>
        <end position="54"/>
    </location>
</feature>
<keyword evidence="2 7" id="KW-0812">Transmembrane</keyword>
<evidence type="ECO:0000256" key="5">
    <source>
        <dbReference type="ARBA" id="ARBA00038359"/>
    </source>
</evidence>
<dbReference type="GO" id="GO:0016020">
    <property type="term" value="C:membrane"/>
    <property type="evidence" value="ECO:0007669"/>
    <property type="project" value="UniProtKB-SubCell"/>
</dbReference>
<comment type="similarity">
    <text evidence="5">Belongs to the SAT4 family.</text>
</comment>
<feature type="domain" description="Rhodopsin" evidence="8">
    <location>
        <begin position="60"/>
        <end position="239"/>
    </location>
</feature>
<evidence type="ECO:0000256" key="4">
    <source>
        <dbReference type="ARBA" id="ARBA00023136"/>
    </source>
</evidence>
<feature type="transmembrane region" description="Helical" evidence="7">
    <location>
        <begin position="209"/>
        <end position="242"/>
    </location>
</feature>
<feature type="transmembrane region" description="Helical" evidence="7">
    <location>
        <begin position="140"/>
        <end position="165"/>
    </location>
</feature>
<dbReference type="Proteomes" id="UP000297229">
    <property type="component" value="Unassembled WGS sequence"/>
</dbReference>
<evidence type="ECO:0000256" key="7">
    <source>
        <dbReference type="SAM" id="Phobius"/>
    </source>
</evidence>
<evidence type="ECO:0000259" key="8">
    <source>
        <dbReference type="Pfam" id="PF20684"/>
    </source>
</evidence>
<keyword evidence="4 7" id="KW-0472">Membrane</keyword>
<evidence type="ECO:0000256" key="2">
    <source>
        <dbReference type="ARBA" id="ARBA00022692"/>
    </source>
</evidence>
<evidence type="ECO:0000256" key="6">
    <source>
        <dbReference type="SAM" id="MobiDB-lite"/>
    </source>
</evidence>
<feature type="transmembrane region" description="Helical" evidence="7">
    <location>
        <begin position="95"/>
        <end position="120"/>
    </location>
</feature>
<dbReference type="PANTHER" id="PTHR33048">
    <property type="entry name" value="PTH11-LIKE INTEGRAL MEMBRANE PROTEIN (AFU_ORTHOLOGUE AFUA_5G11245)"/>
    <property type="match status" value="1"/>
</dbReference>
<keyword evidence="10" id="KW-1185">Reference proteome</keyword>
<name>A0A4Z1JMF5_9HELO</name>
<feature type="compositionally biased region" description="Polar residues" evidence="6">
    <location>
        <begin position="307"/>
        <end position="328"/>
    </location>
</feature>
<dbReference type="PANTHER" id="PTHR33048:SF158">
    <property type="entry name" value="MEMBRANE PROTEIN PTH11-LIKE, PUTATIVE-RELATED"/>
    <property type="match status" value="1"/>
</dbReference>
<sequence length="328" mass="35683">MTTPILDPNTTPLSVNPSGAPPNFIDPPTQAPTVLGTGILLIIISTLCALLDIGESYTHRQFASQILISPVKFAITSAIIIVYKRIFGVLKWVRIVSYSLYIFLFLIQVQNIGIAIYWYTPRKGDANNIQAALLRTEKTASSAIANAVCSTIVDIVLFLVPMAVVPTLNMSPQKRRAIYGVFCFGALIIIADCVGIAYKTYGVLGEHGYPFWVGMIAIITVYAETFALVIISCIPALSTFYIGTVIKSHFYSTLQYGILHRLRRSEASNIPSSGLEQPNSMHSTRSLVGSGKNVATIEMPELKSKKPSQASSYSTLGNQESGQAHRSS</sequence>
<dbReference type="STRING" id="278938.A0A4Z1JMF5"/>
<dbReference type="EMBL" id="PQXM01000738">
    <property type="protein sequence ID" value="TGO70107.1"/>
    <property type="molecule type" value="Genomic_DNA"/>
</dbReference>
<dbReference type="InterPro" id="IPR049326">
    <property type="entry name" value="Rhodopsin_dom_fungi"/>
</dbReference>
<dbReference type="InterPro" id="IPR052337">
    <property type="entry name" value="SAT4-like"/>
</dbReference>
<gene>
    <name evidence="9" type="ORF">BELL_0740g00070</name>
</gene>
<organism evidence="9 10">
    <name type="scientific">Botrytis elliptica</name>
    <dbReference type="NCBI Taxonomy" id="278938"/>
    <lineage>
        <taxon>Eukaryota</taxon>
        <taxon>Fungi</taxon>
        <taxon>Dikarya</taxon>
        <taxon>Ascomycota</taxon>
        <taxon>Pezizomycotina</taxon>
        <taxon>Leotiomycetes</taxon>
        <taxon>Helotiales</taxon>
        <taxon>Sclerotiniaceae</taxon>
        <taxon>Botrytis</taxon>
    </lineage>
</organism>
<evidence type="ECO:0000256" key="3">
    <source>
        <dbReference type="ARBA" id="ARBA00022989"/>
    </source>
</evidence>
<feature type="compositionally biased region" description="Polar residues" evidence="6">
    <location>
        <begin position="269"/>
        <end position="287"/>
    </location>
</feature>